<evidence type="ECO:0000313" key="1">
    <source>
        <dbReference type="EMBL" id="AEQ16740.1"/>
    </source>
</evidence>
<keyword evidence="1" id="KW-0808">Transferase</keyword>
<dbReference type="GO" id="GO:0008168">
    <property type="term" value="F:methyltransferase activity"/>
    <property type="evidence" value="ECO:0007669"/>
    <property type="project" value="UniProtKB-KW"/>
</dbReference>
<reference evidence="1" key="1">
    <citation type="submission" date="2011-09" db="EMBL/GenBank/DDBJ databases">
        <title>The odds of duplicate gene persistence after polyploidization.</title>
        <authorList>
            <person name="Chain F.J.J."/>
            <person name="Evans B.J."/>
            <person name="Dushoff J."/>
        </authorList>
    </citation>
    <scope>NUCLEOTIDE SEQUENCE</scope>
    <source>
        <tissue evidence="1">Liver</tissue>
    </source>
</reference>
<dbReference type="EMBL" id="JP286606">
    <property type="protein sequence ID" value="AEQ16740.1"/>
    <property type="molecule type" value="mRNA"/>
</dbReference>
<feature type="non-terminal residue" evidence="1">
    <location>
        <position position="144"/>
    </location>
</feature>
<keyword evidence="1" id="KW-0489">Methyltransferase</keyword>
<name>G5DZP2_9PIPI</name>
<accession>G5DZP2</accession>
<organism evidence="1">
    <name type="scientific">Pipa carvalhoi</name>
    <name type="common">Carvalho's Surinam toad</name>
    <dbReference type="NCBI Taxonomy" id="191480"/>
    <lineage>
        <taxon>Eukaryota</taxon>
        <taxon>Metazoa</taxon>
        <taxon>Chordata</taxon>
        <taxon>Craniata</taxon>
        <taxon>Vertebrata</taxon>
        <taxon>Euteleostomi</taxon>
        <taxon>Amphibia</taxon>
        <taxon>Batrachia</taxon>
        <taxon>Anura</taxon>
        <taxon>Pipoidea</taxon>
        <taxon>Pipidae</taxon>
        <taxon>Pipinae</taxon>
        <taxon>Pipa</taxon>
    </lineage>
</organism>
<feature type="non-terminal residue" evidence="1">
    <location>
        <position position="1"/>
    </location>
</feature>
<sequence>KQFMHENRTFNKDFQELITKNVDESRILQATRNIIGMPIKVYSMDLSMQWFTGTIINVRTASRALEIKCDQLPTLKIIDSSFLTYSRDDGTLVVVDNPKTSDHLFNSVNVAGNAGQDGQQTVSSMQSVPVGFGEALLGCTATTP</sequence>
<proteinExistence type="evidence at transcript level"/>
<dbReference type="AlphaFoldDB" id="G5DZP2"/>
<dbReference type="GO" id="GO:0032259">
    <property type="term" value="P:methylation"/>
    <property type="evidence" value="ECO:0007669"/>
    <property type="project" value="UniProtKB-KW"/>
</dbReference>
<protein>
    <submittedName>
        <fullName evidence="1">Putative lysine-specific demethylase 3a-a</fullName>
    </submittedName>
</protein>